<evidence type="ECO:0000313" key="2">
    <source>
        <dbReference type="Proteomes" id="UP001165960"/>
    </source>
</evidence>
<reference evidence="1" key="1">
    <citation type="submission" date="2022-04" db="EMBL/GenBank/DDBJ databases">
        <title>Genome of the entomopathogenic fungus Entomophthora muscae.</title>
        <authorList>
            <person name="Elya C."/>
            <person name="Lovett B.R."/>
            <person name="Lee E."/>
            <person name="Macias A.M."/>
            <person name="Hajek A.E."/>
            <person name="De Bivort B.L."/>
            <person name="Kasson M.T."/>
            <person name="De Fine Licht H.H."/>
            <person name="Stajich J.E."/>
        </authorList>
    </citation>
    <scope>NUCLEOTIDE SEQUENCE</scope>
    <source>
        <strain evidence="1">Berkeley</strain>
    </source>
</reference>
<keyword evidence="2" id="KW-1185">Reference proteome</keyword>
<organism evidence="1 2">
    <name type="scientific">Entomophthora muscae</name>
    <dbReference type="NCBI Taxonomy" id="34485"/>
    <lineage>
        <taxon>Eukaryota</taxon>
        <taxon>Fungi</taxon>
        <taxon>Fungi incertae sedis</taxon>
        <taxon>Zoopagomycota</taxon>
        <taxon>Entomophthoromycotina</taxon>
        <taxon>Entomophthoromycetes</taxon>
        <taxon>Entomophthorales</taxon>
        <taxon>Entomophthoraceae</taxon>
        <taxon>Entomophthora</taxon>
    </lineage>
</organism>
<accession>A0ACC2S9C4</accession>
<gene>
    <name evidence="1" type="ORF">DSO57_1007328</name>
</gene>
<evidence type="ECO:0000313" key="1">
    <source>
        <dbReference type="EMBL" id="KAJ9058925.1"/>
    </source>
</evidence>
<dbReference type="Proteomes" id="UP001165960">
    <property type="component" value="Unassembled WGS sequence"/>
</dbReference>
<sequence>MLSKGLGVQENESFERWLVAQDSGRTIRNETMHPSPGLEGLRMVDIKFAGALANLRAITEDYIKVPFAECFNWDQVSQGLDLSDEGDWFVVVFRSIRSSAADSDKLYMADKLAHEEAKRSGGLLKYWYGDLNEHRECLATCIWANYQFARMAIVKPHHKLAQSLASTMYDSYLLERLSIQKKRGDPHLYISNLS</sequence>
<comment type="caution">
    <text evidence="1">The sequence shown here is derived from an EMBL/GenBank/DDBJ whole genome shotgun (WGS) entry which is preliminary data.</text>
</comment>
<proteinExistence type="predicted"/>
<dbReference type="EMBL" id="QTSX02005701">
    <property type="protein sequence ID" value="KAJ9058925.1"/>
    <property type="molecule type" value="Genomic_DNA"/>
</dbReference>
<protein>
    <submittedName>
        <fullName evidence="1">Uncharacterized protein</fullName>
    </submittedName>
</protein>
<name>A0ACC2S9C4_9FUNG</name>